<dbReference type="RefSeq" id="WP_191037029.1">
    <property type="nucleotide sequence ID" value="NZ_JACXAA010000001.1"/>
</dbReference>
<accession>A0A927AX52</accession>
<proteinExistence type="predicted"/>
<sequence>MRVVIVGSKAFDSLEYHLSDSFQALGHVASILDVTDVTPVSSKINYWASRFCESYDRSVSQRLADRIIRLQPDLVLVVYRHLHPILVEIVKAKLPGTPVVQINPDALSNLEKQQIIAADFDHYFSKDPYIVNFLRDKAGLNSHYLPEGFNPRIHQKPPVEKYVAEWLTNIDVLVFGNVYAYRARMLEQLVRAGINVAVYGTEGQYLRPVVRSAFRHQYLVGAEKNRLLYGAKIVFNNFHYAEVTSVNQKYFEINGIGAFQLCDYKPTIEEYSGVAAEQVTYQTMNEAIDKVRYYLAHAKERHELAAKQQDHFQRNHTFDQRVEELLRTVGLYAPAV</sequence>
<keyword evidence="3" id="KW-1185">Reference proteome</keyword>
<dbReference type="InterPro" id="IPR055259">
    <property type="entry name" value="YkvP/CgeB_Glyco_trans-like"/>
</dbReference>
<feature type="domain" description="Spore protein YkvP/CgeB glycosyl transferase-like" evidence="1">
    <location>
        <begin position="182"/>
        <end position="326"/>
    </location>
</feature>
<evidence type="ECO:0000259" key="1">
    <source>
        <dbReference type="Pfam" id="PF13524"/>
    </source>
</evidence>
<dbReference type="Pfam" id="PF13524">
    <property type="entry name" value="Glyco_trans_1_2"/>
    <property type="match status" value="1"/>
</dbReference>
<dbReference type="AlphaFoldDB" id="A0A927AX52"/>
<dbReference type="EMBL" id="JACXAA010000001">
    <property type="protein sequence ID" value="MBD2751380.1"/>
    <property type="molecule type" value="Genomic_DNA"/>
</dbReference>
<evidence type="ECO:0000313" key="3">
    <source>
        <dbReference type="Proteomes" id="UP000653797"/>
    </source>
</evidence>
<gene>
    <name evidence="2" type="ORF">IC230_00635</name>
</gene>
<dbReference type="Proteomes" id="UP000653797">
    <property type="component" value="Unassembled WGS sequence"/>
</dbReference>
<protein>
    <submittedName>
        <fullName evidence="2">Glycosyltransferase</fullName>
    </submittedName>
</protein>
<name>A0A927AX52_9BACT</name>
<evidence type="ECO:0000313" key="2">
    <source>
        <dbReference type="EMBL" id="MBD2751380.1"/>
    </source>
</evidence>
<organism evidence="2 3">
    <name type="scientific">Spirosoma validum</name>
    <dbReference type="NCBI Taxonomy" id="2771355"/>
    <lineage>
        <taxon>Bacteria</taxon>
        <taxon>Pseudomonadati</taxon>
        <taxon>Bacteroidota</taxon>
        <taxon>Cytophagia</taxon>
        <taxon>Cytophagales</taxon>
        <taxon>Cytophagaceae</taxon>
        <taxon>Spirosoma</taxon>
    </lineage>
</organism>
<comment type="caution">
    <text evidence="2">The sequence shown here is derived from an EMBL/GenBank/DDBJ whole genome shotgun (WGS) entry which is preliminary data.</text>
</comment>
<reference evidence="2" key="1">
    <citation type="submission" date="2020-09" db="EMBL/GenBank/DDBJ databases">
        <authorList>
            <person name="Kim M.K."/>
        </authorList>
    </citation>
    <scope>NUCLEOTIDE SEQUENCE</scope>
    <source>
        <strain evidence="2">BT704</strain>
    </source>
</reference>